<feature type="compositionally biased region" description="Polar residues" evidence="1">
    <location>
        <begin position="13"/>
        <end position="34"/>
    </location>
</feature>
<dbReference type="GO" id="GO:0005548">
    <property type="term" value="F:phospholipid transporter activity"/>
    <property type="evidence" value="ECO:0007669"/>
    <property type="project" value="TreeGrafter"/>
</dbReference>
<organism evidence="2">
    <name type="scientific">Cyprideis torosa</name>
    <dbReference type="NCBI Taxonomy" id="163714"/>
    <lineage>
        <taxon>Eukaryota</taxon>
        <taxon>Metazoa</taxon>
        <taxon>Ecdysozoa</taxon>
        <taxon>Arthropoda</taxon>
        <taxon>Crustacea</taxon>
        <taxon>Oligostraca</taxon>
        <taxon>Ostracoda</taxon>
        <taxon>Podocopa</taxon>
        <taxon>Podocopida</taxon>
        <taxon>Cytherocopina</taxon>
        <taxon>Cytheroidea</taxon>
        <taxon>Cytherideidae</taxon>
        <taxon>Cyprideis</taxon>
    </lineage>
</organism>
<evidence type="ECO:0000256" key="1">
    <source>
        <dbReference type="SAM" id="MobiDB-lite"/>
    </source>
</evidence>
<name>A0A7R8WPP3_9CRUS</name>
<dbReference type="GO" id="GO:0005543">
    <property type="term" value="F:phospholipid binding"/>
    <property type="evidence" value="ECO:0007669"/>
    <property type="project" value="TreeGrafter"/>
</dbReference>
<gene>
    <name evidence="2" type="ORF">CTOB1V02_LOCUS13606</name>
</gene>
<dbReference type="EMBL" id="OB674674">
    <property type="protein sequence ID" value="CAD7235791.1"/>
    <property type="molecule type" value="Genomic_DNA"/>
</dbReference>
<dbReference type="NCBIfam" id="TIGR04430">
    <property type="entry name" value="OM_asym_MlaD"/>
    <property type="match status" value="1"/>
</dbReference>
<dbReference type="InterPro" id="IPR030802">
    <property type="entry name" value="Permease_MalE"/>
</dbReference>
<dbReference type="OrthoDB" id="6500128at2759"/>
<proteinExistence type="predicted"/>
<evidence type="ECO:0000313" key="2">
    <source>
        <dbReference type="EMBL" id="CAD7235791.1"/>
    </source>
</evidence>
<feature type="region of interest" description="Disordered" evidence="1">
    <location>
        <begin position="1"/>
        <end position="50"/>
    </location>
</feature>
<dbReference type="PANTHER" id="PTHR33371:SF4">
    <property type="entry name" value="INTERMEMBRANE PHOSPHOLIPID TRANSPORT SYSTEM BINDING PROTEIN MLAD"/>
    <property type="match status" value="1"/>
</dbReference>
<sequence>MQVAQLKPEIPINDTSNPRPSKWTNAPPKSSAPGTRSHKSAAATPKAFPPDTGLLGVDEGAYWSQMQAGVDWQEDVINGLIKSVVFGFIVTWIAVFEGYDTMPTSEGVSRATTRTVVHSSLAVLGMDFILTGQASTYRVELYFDNIGGLKVRSPVTVSGVRIGRVAAITYDSTQYRAKVTLDIDSQYNFLSTDTQASIYTAGLLGEQYVALEPGAEDAVLKNGATIRHTQSAMVLEELIDAPDKVLSERADVILTSLKRDSGVIRNNPEKMRALVNEQLLPLIDFESM</sequence>
<protein>
    <submittedName>
        <fullName evidence="2">Uncharacterized protein</fullName>
    </submittedName>
</protein>
<feature type="non-terminal residue" evidence="2">
    <location>
        <position position="1"/>
    </location>
</feature>
<dbReference type="InterPro" id="IPR052336">
    <property type="entry name" value="MlaD_Phospholipid_Transporter"/>
</dbReference>
<dbReference type="AlphaFoldDB" id="A0A7R8WPP3"/>
<reference evidence="2" key="1">
    <citation type="submission" date="2020-11" db="EMBL/GenBank/DDBJ databases">
        <authorList>
            <person name="Tran Van P."/>
        </authorList>
    </citation>
    <scope>NUCLEOTIDE SEQUENCE</scope>
</reference>
<dbReference type="Pfam" id="PF02470">
    <property type="entry name" value="MlaD"/>
    <property type="match status" value="1"/>
</dbReference>
<dbReference type="InterPro" id="IPR003399">
    <property type="entry name" value="Mce/MlaD"/>
</dbReference>
<dbReference type="InterPro" id="IPR030970">
    <property type="entry name" value="ABC_MlaD"/>
</dbReference>
<dbReference type="Pfam" id="PF02405">
    <property type="entry name" value="MlaE"/>
    <property type="match status" value="1"/>
</dbReference>
<accession>A0A7R8WPP3</accession>
<dbReference type="GO" id="GO:0043190">
    <property type="term" value="C:ATP-binding cassette (ABC) transporter complex"/>
    <property type="evidence" value="ECO:0007669"/>
    <property type="project" value="InterPro"/>
</dbReference>
<dbReference type="PANTHER" id="PTHR33371">
    <property type="entry name" value="INTERMEMBRANE PHOSPHOLIPID TRANSPORT SYSTEM BINDING PROTEIN MLAD-RELATED"/>
    <property type="match status" value="1"/>
</dbReference>